<dbReference type="InterPro" id="IPR029063">
    <property type="entry name" value="SAM-dependent_MTases_sf"/>
</dbReference>
<dbReference type="InterPro" id="IPR019410">
    <property type="entry name" value="Methyltransf_16"/>
</dbReference>
<sequence>MRDAALLPLPGNELPHLWQKPAYGVLLTCLQKLRVEPRVWSLDVSCTDILREQDATAHDRRETVSFLSAIIKSTLAWLDSDDEREVIWEEASKCLAERCGRTAMGEMTRRWPFENDGYGAFSLAIREPPLTGDSLGLKTWGSSYALAQLLNEFASGPLAHLFSPGAMSTPDEVLELGSGTGLLGLAAACIWRTSVVLTDLPIIIPNLAHNASINREVVEAHGGRVEVAPLTWGGAEEGMYPMFREPNRYQLIIVADPLYDDDHPMLLTSAIDEQLGLNAEARVLIMVPQRDKTTKDLLGLLRKELSRGPNPLLCLEEDVVDGQDDWGEDNDDETRQVGFWWAVFGRAESARR</sequence>
<dbReference type="GO" id="GO:0005829">
    <property type="term" value="C:cytosol"/>
    <property type="evidence" value="ECO:0007669"/>
    <property type="project" value="TreeGrafter"/>
</dbReference>
<dbReference type="SUPFAM" id="SSF53335">
    <property type="entry name" value="S-adenosyl-L-methionine-dependent methyltransferases"/>
    <property type="match status" value="1"/>
</dbReference>
<dbReference type="Pfam" id="PF10294">
    <property type="entry name" value="Methyltransf_16"/>
    <property type="match status" value="1"/>
</dbReference>
<comment type="caution">
    <text evidence="1">The sequence shown here is derived from an EMBL/GenBank/DDBJ whole genome shotgun (WGS) entry which is preliminary data.</text>
</comment>
<protein>
    <submittedName>
        <fullName evidence="1">Uncharacterized protein</fullName>
    </submittedName>
</protein>
<organism evidence="1 2">
    <name type="scientific">Parathielavia hyrcaniae</name>
    <dbReference type="NCBI Taxonomy" id="113614"/>
    <lineage>
        <taxon>Eukaryota</taxon>
        <taxon>Fungi</taxon>
        <taxon>Dikarya</taxon>
        <taxon>Ascomycota</taxon>
        <taxon>Pezizomycotina</taxon>
        <taxon>Sordariomycetes</taxon>
        <taxon>Sordariomycetidae</taxon>
        <taxon>Sordariales</taxon>
        <taxon>Chaetomiaceae</taxon>
        <taxon>Parathielavia</taxon>
    </lineage>
</organism>
<proteinExistence type="predicted"/>
<reference evidence="1" key="2">
    <citation type="submission" date="2023-05" db="EMBL/GenBank/DDBJ databases">
        <authorList>
            <consortium name="Lawrence Berkeley National Laboratory"/>
            <person name="Steindorff A."/>
            <person name="Hensen N."/>
            <person name="Bonometti L."/>
            <person name="Westerberg I."/>
            <person name="Brannstrom I.O."/>
            <person name="Guillou S."/>
            <person name="Cros-Aarteil S."/>
            <person name="Calhoun S."/>
            <person name="Haridas S."/>
            <person name="Kuo A."/>
            <person name="Mondo S."/>
            <person name="Pangilinan J."/>
            <person name="Riley R."/>
            <person name="Labutti K."/>
            <person name="Andreopoulos B."/>
            <person name="Lipzen A."/>
            <person name="Chen C."/>
            <person name="Yanf M."/>
            <person name="Daum C."/>
            <person name="Ng V."/>
            <person name="Clum A."/>
            <person name="Ohm R."/>
            <person name="Martin F."/>
            <person name="Silar P."/>
            <person name="Natvig D."/>
            <person name="Lalanne C."/>
            <person name="Gautier V."/>
            <person name="Ament-Velasquez S.L."/>
            <person name="Kruys A."/>
            <person name="Hutchinson M.I."/>
            <person name="Powell A.J."/>
            <person name="Barry K."/>
            <person name="Miller A.N."/>
            <person name="Grigoriev I.V."/>
            <person name="Debuchy R."/>
            <person name="Gladieux P."/>
            <person name="Thoren M.H."/>
            <person name="Johannesson H."/>
        </authorList>
    </citation>
    <scope>NUCLEOTIDE SEQUENCE</scope>
    <source>
        <strain evidence="1">CBS 757.83</strain>
    </source>
</reference>
<dbReference type="Proteomes" id="UP001305647">
    <property type="component" value="Unassembled WGS sequence"/>
</dbReference>
<dbReference type="GO" id="GO:0008757">
    <property type="term" value="F:S-adenosylmethionine-dependent methyltransferase activity"/>
    <property type="evidence" value="ECO:0007669"/>
    <property type="project" value="UniProtKB-ARBA"/>
</dbReference>
<accession>A0AAN6T673</accession>
<dbReference type="AlphaFoldDB" id="A0AAN6T673"/>
<reference evidence="1" key="1">
    <citation type="journal article" date="2023" name="Mol. Phylogenet. Evol.">
        <title>Genome-scale phylogeny and comparative genomics of the fungal order Sordariales.</title>
        <authorList>
            <person name="Hensen N."/>
            <person name="Bonometti L."/>
            <person name="Westerberg I."/>
            <person name="Brannstrom I.O."/>
            <person name="Guillou S."/>
            <person name="Cros-Aarteil S."/>
            <person name="Calhoun S."/>
            <person name="Haridas S."/>
            <person name="Kuo A."/>
            <person name="Mondo S."/>
            <person name="Pangilinan J."/>
            <person name="Riley R."/>
            <person name="LaButti K."/>
            <person name="Andreopoulos B."/>
            <person name="Lipzen A."/>
            <person name="Chen C."/>
            <person name="Yan M."/>
            <person name="Daum C."/>
            <person name="Ng V."/>
            <person name="Clum A."/>
            <person name="Steindorff A."/>
            <person name="Ohm R.A."/>
            <person name="Martin F."/>
            <person name="Silar P."/>
            <person name="Natvig D.O."/>
            <person name="Lalanne C."/>
            <person name="Gautier V."/>
            <person name="Ament-Velasquez S.L."/>
            <person name="Kruys A."/>
            <person name="Hutchinson M.I."/>
            <person name="Powell A.J."/>
            <person name="Barry K."/>
            <person name="Miller A.N."/>
            <person name="Grigoriev I.V."/>
            <person name="Debuchy R."/>
            <person name="Gladieux P."/>
            <person name="Hiltunen Thoren M."/>
            <person name="Johannesson H."/>
        </authorList>
    </citation>
    <scope>NUCLEOTIDE SEQUENCE</scope>
    <source>
        <strain evidence="1">CBS 757.83</strain>
    </source>
</reference>
<dbReference type="EMBL" id="MU863625">
    <property type="protein sequence ID" value="KAK4105731.1"/>
    <property type="molecule type" value="Genomic_DNA"/>
</dbReference>
<keyword evidence="2" id="KW-1185">Reference proteome</keyword>
<dbReference type="PANTHER" id="PTHR14614">
    <property type="entry name" value="HEPATOCELLULAR CARCINOMA-ASSOCIATED ANTIGEN"/>
    <property type="match status" value="1"/>
</dbReference>
<gene>
    <name evidence="1" type="ORF">N658DRAFT_417009</name>
</gene>
<evidence type="ECO:0000313" key="2">
    <source>
        <dbReference type="Proteomes" id="UP001305647"/>
    </source>
</evidence>
<evidence type="ECO:0000313" key="1">
    <source>
        <dbReference type="EMBL" id="KAK4105731.1"/>
    </source>
</evidence>
<dbReference type="Gene3D" id="3.40.50.150">
    <property type="entry name" value="Vaccinia Virus protein VP39"/>
    <property type="match status" value="1"/>
</dbReference>
<name>A0AAN6T673_9PEZI</name>
<dbReference type="PANTHER" id="PTHR14614:SF156">
    <property type="entry name" value="PROTEIN-LYSINE N-METHYLTRANSFERASE EFM2"/>
    <property type="match status" value="1"/>
</dbReference>